<keyword evidence="5 11" id="KW-0812">Transmembrane</keyword>
<evidence type="ECO:0000256" key="5">
    <source>
        <dbReference type="ARBA" id="ARBA00022692"/>
    </source>
</evidence>
<keyword evidence="6" id="KW-0735">Signal-anchor</keyword>
<evidence type="ECO:0000256" key="9">
    <source>
        <dbReference type="ARBA" id="ARBA00023136"/>
    </source>
</evidence>
<evidence type="ECO:0000256" key="1">
    <source>
        <dbReference type="ARBA" id="ARBA00004323"/>
    </source>
</evidence>
<dbReference type="PANTHER" id="PTHR11214:SF351">
    <property type="entry name" value="BETA-1,3-GALACTOSYLTRANSFERASE PVG3"/>
    <property type="match status" value="1"/>
</dbReference>
<evidence type="ECO:0000256" key="3">
    <source>
        <dbReference type="ARBA" id="ARBA00022676"/>
    </source>
</evidence>
<reference evidence="12 13" key="2">
    <citation type="journal article" date="2011" name="Genome Res.">
        <title>Chromosome and gene copy number variation allow major structural change between species and strains of Leishmania.</title>
        <authorList>
            <person name="Rogers M.B."/>
            <person name="Hilley J.D."/>
            <person name="Dickens N.J."/>
            <person name="Wilkes J."/>
            <person name="Bates P.A."/>
            <person name="Depledge D.P."/>
            <person name="Harris D."/>
            <person name="Her Y."/>
            <person name="Herzyk P."/>
            <person name="Imamura H."/>
            <person name="Otto T.D."/>
            <person name="Sanders M."/>
            <person name="Seeger K."/>
            <person name="Dujardin J.C."/>
            <person name="Berriman M."/>
            <person name="Smith D.F."/>
            <person name="Hertz-Fowler C."/>
            <person name="Mottram J.C."/>
        </authorList>
    </citation>
    <scope>NUCLEOTIDE SEQUENCE [LARGE SCALE GENOMIC DNA]</scope>
    <source>
        <strain evidence="12 13">MHOM/BR/75/M2904</strain>
    </source>
</reference>
<sequence>MAANGCVAERTGHIAMRSCEAACVSVLDFACTWHRFTHGPTHRHTCILSLLSLSLSLSRCYFCSSSSPSSAPLPSPLCGTSLPPYTPGRYSGARVRTGRASLYPLPPCEPPESAHHPVGVREEPLAPLCVFLGGSVFSFGVFPDCGVSTPLPTMNVYSATAVRKVPPHLSTGPVVTSSLRERVWPTLLRVGNAALAPLLSRVSDAMEDASPSSAGQTVSSIIELTDSELTTDASLSKRCVRRDRHFSRCAVGSSVADAPARQPMIRGAMPWHRLATLLRIAFASFLVLTLSLTYLYFSPSHEVQWKGPTTPALAVVSSVVGDESNTYSVSAPWAVLVQHEDAMTRLSLTERSGCDNLALDCETHRVSPSLLPSWTLHLVEPSCVDCTDTATYATAIAATRDLVPQRHGVFATPAAPLGRVGPILFAMLSVTDEISAPDEIPRWLWLNHTYRCVPAVSGELQQVSGANHHTGCPARHPPYLAVMGIPSTDNVMRLQLREAQRRTWLTYLEVARNENGFQGALLQLYLFAASERATTPNVSTAAKDTATAAAQAYANASSVAPTVKEYELASKAQESIAGGGAGVTYRQRRMALRSGWTSSKQSDESPCGHIESVISDGTAERSALSYLSGALSLPVTPAFVAGSRFICHASSALWQEALTHRNVLWIDMMTDRRPTTNKKLGEAKNWGLPVEVGMSQKLILWLAYAYHAFKDVPFIIKGDDDAYVKVPQFLSDVRFITGGEGIRQSPPSPMTTSPLSAAPVLPTPEGSATSALGAASLSSVLPPSSSSIAANSTHAELAGRIATYLLLGAGTRAEAKGSQSGLLHTSASKPPRCVYWGSTRHVSQTRFNAGMLFMAHRQVVQAVLELPESPSIAHLDGIKHREFDVIRMTLRDFDARFAKEYYASHFTTEDILFGFLIRHRQPRVQQLCPDKKLYYVKESLHRFHDLRVGRAQPVSWSTVVAHRTRPADLHYLHYFFRIEHTADAMHAINASAAMLQRATTWAQAQKSLHPSNVTDWNDLPDTKWATPPSSKPPLVVASGDGVGVYSHKYLTYRAPGAEVYQGFQSRP</sequence>
<feature type="region of interest" description="Disordered" evidence="10">
    <location>
        <begin position="741"/>
        <end position="767"/>
    </location>
</feature>
<keyword evidence="9 11" id="KW-0472">Membrane</keyword>
<organism evidence="12 13">
    <name type="scientific">Leishmania braziliensis</name>
    <dbReference type="NCBI Taxonomy" id="5660"/>
    <lineage>
        <taxon>Eukaryota</taxon>
        <taxon>Discoba</taxon>
        <taxon>Euglenozoa</taxon>
        <taxon>Kinetoplastea</taxon>
        <taxon>Metakinetoplastina</taxon>
        <taxon>Trypanosomatida</taxon>
        <taxon>Trypanosomatidae</taxon>
        <taxon>Leishmaniinae</taxon>
        <taxon>Leishmania</taxon>
        <taxon>Leishmania braziliensis species complex</taxon>
    </lineage>
</organism>
<dbReference type="VEuPathDB" id="TriTrypDB:LbrM.02.0240"/>
<reference evidence="12 13" key="1">
    <citation type="journal article" date="2007" name="Nat. Genet.">
        <title>Comparative genomic analysis of three Leishmania species that cause diverse human disease.</title>
        <authorList>
            <person name="Peacock C.S."/>
            <person name="Seeger K."/>
            <person name="Harris D."/>
            <person name="Murphy L."/>
            <person name="Ruiz J.C."/>
            <person name="Quail M.A."/>
            <person name="Peters N."/>
            <person name="Adlem E."/>
            <person name="Tivey A."/>
            <person name="Aslett M."/>
            <person name="Kerhornou A."/>
            <person name="Ivens A."/>
            <person name="Fraser A."/>
            <person name="Rajandream M.A."/>
            <person name="Carver T."/>
            <person name="Norbertczak H."/>
            <person name="Chillingworth T."/>
            <person name="Hance Z."/>
            <person name="Jagels K."/>
            <person name="Moule S."/>
            <person name="Ormond D."/>
            <person name="Rutter S."/>
            <person name="Squares R."/>
            <person name="Whitehead S."/>
            <person name="Rabbinowitsch E."/>
            <person name="Arrowsmith C."/>
            <person name="White B."/>
            <person name="Thurston S."/>
            <person name="Bringaud F."/>
            <person name="Baldauf S.L."/>
            <person name="Faulconbridge A."/>
            <person name="Jeffares D."/>
            <person name="Depledge D.P."/>
            <person name="Oyola S.O."/>
            <person name="Hilley J.D."/>
            <person name="Brito L.O."/>
            <person name="Tosi L.R."/>
            <person name="Barrell B."/>
            <person name="Cruz A.K."/>
            <person name="Mottram J.C."/>
            <person name="Smith D.F."/>
            <person name="Berriman M."/>
        </authorList>
    </citation>
    <scope>NUCLEOTIDE SEQUENCE [LARGE SCALE GENOMIC DNA]</scope>
    <source>
        <strain evidence="12 13">MHOM/BR/75/M2904</strain>
    </source>
</reference>
<dbReference type="Proteomes" id="UP000007258">
    <property type="component" value="Chromosome 2"/>
</dbReference>
<evidence type="ECO:0000256" key="11">
    <source>
        <dbReference type="SAM" id="Phobius"/>
    </source>
</evidence>
<dbReference type="InParanoid" id="A4H3B7"/>
<comment type="subcellular location">
    <subcellularLocation>
        <location evidence="1">Golgi apparatus membrane</location>
        <topology evidence="1">Single-pass type II membrane protein</topology>
    </subcellularLocation>
</comment>
<dbReference type="KEGG" id="lbz:LBRM_02_0240"/>
<proteinExistence type="inferred from homology"/>
<dbReference type="EMBL" id="FR798976">
    <property type="protein sequence ID" value="CAM41423.2"/>
    <property type="molecule type" value="Genomic_DNA"/>
</dbReference>
<evidence type="ECO:0000313" key="13">
    <source>
        <dbReference type="Proteomes" id="UP000007258"/>
    </source>
</evidence>
<dbReference type="AlphaFoldDB" id="A4H3B7"/>
<keyword evidence="4" id="KW-0808">Transferase</keyword>
<evidence type="ECO:0000256" key="8">
    <source>
        <dbReference type="ARBA" id="ARBA00023034"/>
    </source>
</evidence>
<evidence type="ECO:0000256" key="4">
    <source>
        <dbReference type="ARBA" id="ARBA00022679"/>
    </source>
</evidence>
<evidence type="ECO:0000256" key="7">
    <source>
        <dbReference type="ARBA" id="ARBA00022989"/>
    </source>
</evidence>
<evidence type="ECO:0000256" key="2">
    <source>
        <dbReference type="ARBA" id="ARBA00008661"/>
    </source>
</evidence>
<gene>
    <name evidence="12" type="primary">SCGR2</name>
    <name evidence="12" type="ORF">LBRM_02_0240</name>
</gene>
<dbReference type="GeneID" id="5412483"/>
<keyword evidence="13" id="KW-1185">Reference proteome</keyword>
<protein>
    <submittedName>
        <fullName evidence="12">Phosphoglycan beta 1,3 galactosyltransferase</fullName>
    </submittedName>
</protein>
<feature type="compositionally biased region" description="Low complexity" evidence="10">
    <location>
        <begin position="750"/>
        <end position="759"/>
    </location>
</feature>
<dbReference type="PANTHER" id="PTHR11214">
    <property type="entry name" value="BETA-1,3-N-ACETYLGLUCOSAMINYLTRANSFERASE"/>
    <property type="match status" value="1"/>
</dbReference>
<name>A4H3B7_LEIBR</name>
<dbReference type="InterPro" id="IPR002659">
    <property type="entry name" value="Glyco_trans_31"/>
</dbReference>
<keyword evidence="8" id="KW-0333">Golgi apparatus</keyword>
<dbReference type="GO" id="GO:0016758">
    <property type="term" value="F:hexosyltransferase activity"/>
    <property type="evidence" value="ECO:0007669"/>
    <property type="project" value="InterPro"/>
</dbReference>
<keyword evidence="3 12" id="KW-0328">Glycosyltransferase</keyword>
<dbReference type="RefSeq" id="XP_001561537.2">
    <property type="nucleotide sequence ID" value="XM_001561487.2"/>
</dbReference>
<accession>A4H3B7</accession>
<evidence type="ECO:0000256" key="10">
    <source>
        <dbReference type="SAM" id="MobiDB-lite"/>
    </source>
</evidence>
<comment type="similarity">
    <text evidence="2">Belongs to the glycosyltransferase 31 family.</text>
</comment>
<feature type="transmembrane region" description="Helical" evidence="11">
    <location>
        <begin position="274"/>
        <end position="297"/>
    </location>
</feature>
<evidence type="ECO:0000256" key="6">
    <source>
        <dbReference type="ARBA" id="ARBA00022968"/>
    </source>
</evidence>
<keyword evidence="7 11" id="KW-1133">Transmembrane helix</keyword>
<evidence type="ECO:0000313" key="12">
    <source>
        <dbReference type="EMBL" id="CAM41423.2"/>
    </source>
</evidence>
<dbReference type="GO" id="GO:0000139">
    <property type="term" value="C:Golgi membrane"/>
    <property type="evidence" value="ECO:0007669"/>
    <property type="project" value="UniProtKB-SubCell"/>
</dbReference>